<evidence type="ECO:0000256" key="1">
    <source>
        <dbReference type="ARBA" id="ARBA00022468"/>
    </source>
</evidence>
<dbReference type="Gene3D" id="1.10.220.150">
    <property type="entry name" value="Arf GTPase activating protein"/>
    <property type="match status" value="1"/>
</dbReference>
<dbReference type="InterPro" id="IPR037278">
    <property type="entry name" value="ARFGAP/RecO"/>
</dbReference>
<evidence type="ECO:0000256" key="6">
    <source>
        <dbReference type="ARBA" id="ARBA00022990"/>
    </source>
</evidence>
<sequence length="567" mass="60400">MASDGFTDKNAVFKKLRARSENKMCFDCNAKNPTWASVTYGIFLCIDCSAVHRSLGVHISFVRSTNLDSWNPEQLKMMAFGGNNRAQIFFKQHGWTDGGKIEAKYTSRAAELYRQLLSKEVAKSFSEDSASPSPPVASQPIPKTNGLSDLKLTDASSENKVEQQVTPEIVHSPKGPSTTVISSIRKPIGTKKTGSKIGLGARKLTTKNSTSISSADLFGHDADSSQLDLTAADLINRISFQASQDISSLKNIAGETSKKLTSIASSSGHGGRPRGKSGTADPLAMVASVTGSQLLLPAVSLRSGGCFPKRHLQPPKRPSSGRPFPLAVYALTTRASSSPTSTSSPASRSQGSYRGPVPRRNVVADWVSNNDGVARSLPIYVGAVALLAVLLNRALSGIAPVADASSSQSRADILSLALAVTDILAGLVWLSIRPKYISPEVPQGVECRQIYSGLPDLAVRELLWSLVVIYNDCCLLQIGIASESSKDGSPMEVDVLNLVQGSLYQNAIQSGKQNYLANLSLYPGRAELPFLPLNTQALILQPIGDKGIAIVGGDTIRGYSSLDQVIN</sequence>
<dbReference type="GO" id="GO:0005096">
    <property type="term" value="F:GTPase activator activity"/>
    <property type="evidence" value="ECO:0007669"/>
    <property type="project" value="UniProtKB-KW"/>
</dbReference>
<evidence type="ECO:0000259" key="9">
    <source>
        <dbReference type="PROSITE" id="PS50115"/>
    </source>
</evidence>
<keyword evidence="2" id="KW-0597">Phosphoprotein</keyword>
<dbReference type="PRINTS" id="PR00405">
    <property type="entry name" value="REVINTRACTNG"/>
</dbReference>
<dbReference type="Pfam" id="PF01412">
    <property type="entry name" value="ArfGap"/>
    <property type="match status" value="1"/>
</dbReference>
<evidence type="ECO:0000256" key="5">
    <source>
        <dbReference type="ARBA" id="ARBA00022833"/>
    </source>
</evidence>
<keyword evidence="3" id="KW-0479">Metal-binding</keyword>
<dbReference type="SMART" id="SM00105">
    <property type="entry name" value="ArfGap"/>
    <property type="match status" value="1"/>
</dbReference>
<evidence type="ECO:0000256" key="4">
    <source>
        <dbReference type="ARBA" id="ARBA00022771"/>
    </source>
</evidence>
<dbReference type="InterPro" id="IPR001164">
    <property type="entry name" value="ArfGAP_dom"/>
</dbReference>
<dbReference type="InterPro" id="IPR038508">
    <property type="entry name" value="ArfGAP_dom_sf"/>
</dbReference>
<feature type="region of interest" description="Disordered" evidence="8">
    <location>
        <begin position="125"/>
        <end position="182"/>
    </location>
</feature>
<evidence type="ECO:0000256" key="3">
    <source>
        <dbReference type="ARBA" id="ARBA00022723"/>
    </source>
</evidence>
<dbReference type="SUPFAM" id="SSF57863">
    <property type="entry name" value="ArfGap/RecO-like zinc finger"/>
    <property type="match status" value="1"/>
</dbReference>
<gene>
    <name evidence="10" type="ORF">Taro_016604</name>
</gene>
<feature type="region of interest" description="Disordered" evidence="8">
    <location>
        <begin position="333"/>
        <end position="356"/>
    </location>
</feature>
<dbReference type="GO" id="GO:0048205">
    <property type="term" value="P:COPI coating of Golgi vesicle"/>
    <property type="evidence" value="ECO:0007669"/>
    <property type="project" value="TreeGrafter"/>
</dbReference>
<dbReference type="InterPro" id="IPR021325">
    <property type="entry name" value="CCB2/CCB4"/>
</dbReference>
<dbReference type="Pfam" id="PF11152">
    <property type="entry name" value="CCB2_CCB4"/>
    <property type="match status" value="1"/>
</dbReference>
<keyword evidence="5" id="KW-0862">Zinc</keyword>
<comment type="caution">
    <text evidence="10">The sequence shown here is derived from an EMBL/GenBank/DDBJ whole genome shotgun (WGS) entry which is preliminary data.</text>
</comment>
<dbReference type="GO" id="GO:0008270">
    <property type="term" value="F:zinc ion binding"/>
    <property type="evidence" value="ECO:0007669"/>
    <property type="project" value="UniProtKB-KW"/>
</dbReference>
<dbReference type="AlphaFoldDB" id="A0A843UL72"/>
<evidence type="ECO:0000256" key="8">
    <source>
        <dbReference type="SAM" id="MobiDB-lite"/>
    </source>
</evidence>
<proteinExistence type="predicted"/>
<feature type="compositionally biased region" description="Polar residues" evidence="8">
    <location>
        <begin position="154"/>
        <end position="166"/>
    </location>
</feature>
<keyword evidence="6" id="KW-0007">Acetylation</keyword>
<feature type="domain" description="Arf-GAP" evidence="9">
    <location>
        <begin position="10"/>
        <end position="128"/>
    </location>
</feature>
<feature type="region of interest" description="Disordered" evidence="8">
    <location>
        <begin position="260"/>
        <end position="280"/>
    </location>
</feature>
<accession>A0A843UL72</accession>
<evidence type="ECO:0000313" key="11">
    <source>
        <dbReference type="Proteomes" id="UP000652761"/>
    </source>
</evidence>
<keyword evidence="11" id="KW-1185">Reference proteome</keyword>
<dbReference type="CDD" id="cd08831">
    <property type="entry name" value="ArfGap_ArfGap2_3_like"/>
    <property type="match status" value="1"/>
</dbReference>
<organism evidence="10 11">
    <name type="scientific">Colocasia esculenta</name>
    <name type="common">Wild taro</name>
    <name type="synonym">Arum esculentum</name>
    <dbReference type="NCBI Taxonomy" id="4460"/>
    <lineage>
        <taxon>Eukaryota</taxon>
        <taxon>Viridiplantae</taxon>
        <taxon>Streptophyta</taxon>
        <taxon>Embryophyta</taxon>
        <taxon>Tracheophyta</taxon>
        <taxon>Spermatophyta</taxon>
        <taxon>Magnoliopsida</taxon>
        <taxon>Liliopsida</taxon>
        <taxon>Araceae</taxon>
        <taxon>Aroideae</taxon>
        <taxon>Colocasieae</taxon>
        <taxon>Colocasia</taxon>
    </lineage>
</organism>
<dbReference type="PROSITE" id="PS50115">
    <property type="entry name" value="ARFGAP"/>
    <property type="match status" value="1"/>
</dbReference>
<dbReference type="GO" id="GO:0000139">
    <property type="term" value="C:Golgi membrane"/>
    <property type="evidence" value="ECO:0007669"/>
    <property type="project" value="GOC"/>
</dbReference>
<reference evidence="10" key="1">
    <citation type="submission" date="2017-07" db="EMBL/GenBank/DDBJ databases">
        <title>Taro Niue Genome Assembly and Annotation.</title>
        <authorList>
            <person name="Atibalentja N."/>
            <person name="Keating K."/>
            <person name="Fields C.J."/>
        </authorList>
    </citation>
    <scope>NUCLEOTIDE SEQUENCE</scope>
    <source>
        <strain evidence="10">Niue_2</strain>
        <tissue evidence="10">Leaf</tissue>
    </source>
</reference>
<feature type="compositionally biased region" description="Low complexity" evidence="8">
    <location>
        <begin position="333"/>
        <end position="349"/>
    </location>
</feature>
<dbReference type="PANTHER" id="PTHR45686">
    <property type="entry name" value="ADP-RIBOSYLATION FACTOR GTPASE ACTIVATING PROTEIN 3, ISOFORM H-RELATED"/>
    <property type="match status" value="1"/>
</dbReference>
<name>A0A843UL72_COLES</name>
<dbReference type="Proteomes" id="UP000652761">
    <property type="component" value="Unassembled WGS sequence"/>
</dbReference>
<keyword evidence="4 7" id="KW-0863">Zinc-finger</keyword>
<dbReference type="OrthoDB" id="439612at2759"/>
<dbReference type="PANTHER" id="PTHR45686:SF4">
    <property type="entry name" value="ADP-RIBOSYLATION FACTOR GTPASE ACTIVATING PROTEIN 3, ISOFORM H"/>
    <property type="match status" value="1"/>
</dbReference>
<evidence type="ECO:0000256" key="7">
    <source>
        <dbReference type="PROSITE-ProRule" id="PRU00288"/>
    </source>
</evidence>
<keyword evidence="1" id="KW-0343">GTPase activation</keyword>
<dbReference type="EMBL" id="NMUH01000739">
    <property type="protein sequence ID" value="MQL84111.1"/>
    <property type="molecule type" value="Genomic_DNA"/>
</dbReference>
<evidence type="ECO:0000256" key="2">
    <source>
        <dbReference type="ARBA" id="ARBA00022553"/>
    </source>
</evidence>
<evidence type="ECO:0000313" key="10">
    <source>
        <dbReference type="EMBL" id="MQL84111.1"/>
    </source>
</evidence>
<dbReference type="FunFam" id="1.10.220.150:FF:000012">
    <property type="entry name" value="ADP-ribosylation factor GTPase-activating protein AGD10"/>
    <property type="match status" value="1"/>
</dbReference>
<protein>
    <recommendedName>
        <fullName evidence="9">Arf-GAP domain-containing protein</fullName>
    </recommendedName>
</protein>